<gene>
    <name evidence="8" type="ORF">DLM86_24170</name>
</gene>
<dbReference type="Gene3D" id="3.20.20.80">
    <property type="entry name" value="Glycosidases"/>
    <property type="match status" value="1"/>
</dbReference>
<dbReference type="AlphaFoldDB" id="A0A2V5JXU8"/>
<dbReference type="RefSeq" id="WP_110842643.1">
    <property type="nucleotide sequence ID" value="NZ_QJVJ01000012.1"/>
</dbReference>
<dbReference type="OrthoDB" id="107551at2"/>
<evidence type="ECO:0000256" key="1">
    <source>
        <dbReference type="ARBA" id="ARBA00004071"/>
    </source>
</evidence>
<evidence type="ECO:0000313" key="9">
    <source>
        <dbReference type="Proteomes" id="UP000247476"/>
    </source>
</evidence>
<evidence type="ECO:0000313" key="8">
    <source>
        <dbReference type="EMBL" id="PYI51521.1"/>
    </source>
</evidence>
<name>A0A2V5JXU8_9BACL</name>
<evidence type="ECO:0000259" key="7">
    <source>
        <dbReference type="Pfam" id="PF01120"/>
    </source>
</evidence>
<reference evidence="8 9" key="1">
    <citation type="submission" date="2018-05" db="EMBL/GenBank/DDBJ databases">
        <title>Paenibacillus flagellatus sp. nov., isolated from selenium mineral soil.</title>
        <authorList>
            <person name="Dai X."/>
        </authorList>
    </citation>
    <scope>NUCLEOTIDE SEQUENCE [LARGE SCALE GENOMIC DNA]</scope>
    <source>
        <strain evidence="8 9">DXL2</strain>
    </source>
</reference>
<sequence>MVNAIGTETEKESRLRWWKDAKFGMFVHWGVYSLLGRGEWVMYASKIPVSEYEKLASEFNPVEFDAKEWVDVARRAGMKYIVITAKHHDGFAMYRSKADPFNIVDASPFGRDPMKELADACREAGIRLCFYYSHVIDWHHPHALHDTYNNLWDYELEKKAFYSYWNNKAKGQIRELLSEYGPVGLLWFDTSGGLSRKESEAIVAMIRELQPDCLINSRVSHWPGFGDYQSKGDNEIPMYGEETRPWETPMTLNQSWGYSTRDQVWKTADALVRKMVHIVSKGGNLLLNVGPTELGVIPEKSVERLEEVGAWLGRNGEAIYGTGESPFPYELEWGAVTVKPGVVYLHVYNGNWPNGELVLNGLKNNVRKAYALADPERRPLDVRQEYRAETDHHTMAVRVPEHAPDDYVSVIALEIEGEPDVDRTLVPQASGSLKADLALADIAEGSGTNTARWSFKAVEPGLFDVVLVSFKKSGAVWEREYDHEVSVEAAGRSVACVPKEDRVVEDSISCQHPYQEIHSVIGRIAIEAPGTHTLVLRSRQAKPKPAGPEIWQAAAVKLRSVKLVRV</sequence>
<keyword evidence="4" id="KW-0732">Signal</keyword>
<dbReference type="InterPro" id="IPR000933">
    <property type="entry name" value="Glyco_hydro_29"/>
</dbReference>
<comment type="caution">
    <text evidence="8">The sequence shown here is derived from an EMBL/GenBank/DDBJ whole genome shotgun (WGS) entry which is preliminary data.</text>
</comment>
<dbReference type="PANTHER" id="PTHR10030:SF37">
    <property type="entry name" value="ALPHA-L-FUCOSIDASE-RELATED"/>
    <property type="match status" value="1"/>
</dbReference>
<comment type="function">
    <text evidence="1">Alpha-L-fucosidase is responsible for hydrolyzing the alpha-1,6-linked fucose joined to the reducing-end N-acetylglucosamine of the carbohydrate moieties of glycoproteins.</text>
</comment>
<accession>A0A2V5JXU8</accession>
<dbReference type="GO" id="GO:0016139">
    <property type="term" value="P:glycoside catabolic process"/>
    <property type="evidence" value="ECO:0007669"/>
    <property type="project" value="TreeGrafter"/>
</dbReference>
<dbReference type="Pfam" id="PF01120">
    <property type="entry name" value="Alpha_L_fucos"/>
    <property type="match status" value="1"/>
</dbReference>
<dbReference type="InterPro" id="IPR017853">
    <property type="entry name" value="GH"/>
</dbReference>
<dbReference type="InterPro" id="IPR057739">
    <property type="entry name" value="Glyco_hydro_29_N"/>
</dbReference>
<evidence type="ECO:0000256" key="2">
    <source>
        <dbReference type="ARBA" id="ARBA00007951"/>
    </source>
</evidence>
<dbReference type="Proteomes" id="UP000247476">
    <property type="component" value="Unassembled WGS sequence"/>
</dbReference>
<dbReference type="GO" id="GO:0006004">
    <property type="term" value="P:fucose metabolic process"/>
    <property type="evidence" value="ECO:0007669"/>
    <property type="project" value="InterPro"/>
</dbReference>
<comment type="similarity">
    <text evidence="2">Belongs to the glycosyl hydrolase 29 family.</text>
</comment>
<evidence type="ECO:0000256" key="4">
    <source>
        <dbReference type="ARBA" id="ARBA00022729"/>
    </source>
</evidence>
<dbReference type="SMART" id="SM00812">
    <property type="entry name" value="Alpha_L_fucos"/>
    <property type="match status" value="1"/>
</dbReference>
<keyword evidence="5" id="KW-0378">Hydrolase</keyword>
<evidence type="ECO:0000256" key="6">
    <source>
        <dbReference type="ARBA" id="ARBA00023295"/>
    </source>
</evidence>
<dbReference type="EMBL" id="QJVJ01000012">
    <property type="protein sequence ID" value="PYI51521.1"/>
    <property type="molecule type" value="Genomic_DNA"/>
</dbReference>
<dbReference type="PANTHER" id="PTHR10030">
    <property type="entry name" value="ALPHA-L-FUCOSIDASE"/>
    <property type="match status" value="1"/>
</dbReference>
<dbReference type="InterPro" id="IPR016286">
    <property type="entry name" value="FUC_metazoa-typ"/>
</dbReference>
<dbReference type="GO" id="GO:0004560">
    <property type="term" value="F:alpha-L-fucosidase activity"/>
    <property type="evidence" value="ECO:0007669"/>
    <property type="project" value="InterPro"/>
</dbReference>
<feature type="domain" description="Glycoside hydrolase family 29 N-terminal" evidence="7">
    <location>
        <begin position="10"/>
        <end position="317"/>
    </location>
</feature>
<dbReference type="SUPFAM" id="SSF51445">
    <property type="entry name" value="(Trans)glycosidases"/>
    <property type="match status" value="1"/>
</dbReference>
<keyword evidence="9" id="KW-1185">Reference proteome</keyword>
<protein>
    <recommendedName>
        <fullName evidence="3">alpha-L-fucosidase</fullName>
        <ecNumber evidence="3">3.2.1.51</ecNumber>
    </recommendedName>
</protein>
<evidence type="ECO:0000256" key="3">
    <source>
        <dbReference type="ARBA" id="ARBA00012662"/>
    </source>
</evidence>
<dbReference type="PRINTS" id="PR00741">
    <property type="entry name" value="GLHYDRLASE29"/>
</dbReference>
<proteinExistence type="inferred from homology"/>
<evidence type="ECO:0000256" key="5">
    <source>
        <dbReference type="ARBA" id="ARBA00022801"/>
    </source>
</evidence>
<dbReference type="EC" id="3.2.1.51" evidence="3"/>
<keyword evidence="6" id="KW-0326">Glycosidase</keyword>
<dbReference type="GO" id="GO:0005764">
    <property type="term" value="C:lysosome"/>
    <property type="evidence" value="ECO:0007669"/>
    <property type="project" value="TreeGrafter"/>
</dbReference>
<organism evidence="8 9">
    <name type="scientific">Paenibacillus flagellatus</name>
    <dbReference type="NCBI Taxonomy" id="2211139"/>
    <lineage>
        <taxon>Bacteria</taxon>
        <taxon>Bacillati</taxon>
        <taxon>Bacillota</taxon>
        <taxon>Bacilli</taxon>
        <taxon>Bacillales</taxon>
        <taxon>Paenibacillaceae</taxon>
        <taxon>Paenibacillus</taxon>
    </lineage>
</organism>